<dbReference type="AlphaFoldDB" id="A0A0R3UCG6"/>
<feature type="transmembrane region" description="Helical" evidence="5">
    <location>
        <begin position="241"/>
        <end position="258"/>
    </location>
</feature>
<dbReference type="InterPro" id="IPR026082">
    <property type="entry name" value="ABCA"/>
</dbReference>
<keyword evidence="8" id="KW-1185">Reference proteome</keyword>
<keyword evidence="4 5" id="KW-0472">Membrane</keyword>
<name>A0A0R3UCG6_MESCO</name>
<feature type="domain" description="ABC-2 type transporter transmembrane" evidence="6">
    <location>
        <begin position="46"/>
        <end position="256"/>
    </location>
</feature>
<evidence type="ECO:0000313" key="7">
    <source>
        <dbReference type="EMBL" id="VDD78612.1"/>
    </source>
</evidence>
<reference evidence="7 8" key="1">
    <citation type="submission" date="2018-10" db="EMBL/GenBank/DDBJ databases">
        <authorList>
            <consortium name="Pathogen Informatics"/>
        </authorList>
    </citation>
    <scope>NUCLEOTIDE SEQUENCE [LARGE SCALE GENOMIC DNA]</scope>
</reference>
<feature type="transmembrane region" description="Helical" evidence="5">
    <location>
        <begin position="123"/>
        <end position="147"/>
    </location>
</feature>
<evidence type="ECO:0000256" key="1">
    <source>
        <dbReference type="ARBA" id="ARBA00004141"/>
    </source>
</evidence>
<comment type="subcellular location">
    <subcellularLocation>
        <location evidence="1">Membrane</location>
        <topology evidence="1">Multi-pass membrane protein</topology>
    </subcellularLocation>
</comment>
<evidence type="ECO:0000313" key="8">
    <source>
        <dbReference type="Proteomes" id="UP000267029"/>
    </source>
</evidence>
<dbReference type="EMBL" id="UXSR01001948">
    <property type="protein sequence ID" value="VDD78612.1"/>
    <property type="molecule type" value="Genomic_DNA"/>
</dbReference>
<dbReference type="STRING" id="53468.A0A0R3UCG6"/>
<dbReference type="PANTHER" id="PTHR19229">
    <property type="entry name" value="ATP-BINDING CASSETTE TRANSPORTER SUBFAMILY A ABCA"/>
    <property type="match status" value="1"/>
</dbReference>
<dbReference type="GO" id="GO:0016020">
    <property type="term" value="C:membrane"/>
    <property type="evidence" value="ECO:0007669"/>
    <property type="project" value="UniProtKB-SubCell"/>
</dbReference>
<proteinExistence type="predicted"/>
<feature type="transmembrane region" description="Helical" evidence="5">
    <location>
        <begin position="42"/>
        <end position="64"/>
    </location>
</feature>
<gene>
    <name evidence="7" type="ORF">MCOS_LOCUS4615</name>
</gene>
<feature type="transmembrane region" description="Helical" evidence="5">
    <location>
        <begin position="153"/>
        <end position="175"/>
    </location>
</feature>
<keyword evidence="3 5" id="KW-1133">Transmembrane helix</keyword>
<dbReference type="InterPro" id="IPR013525">
    <property type="entry name" value="ABC2_TM"/>
</dbReference>
<feature type="transmembrane region" description="Helical" evidence="5">
    <location>
        <begin position="187"/>
        <end position="204"/>
    </location>
</feature>
<protein>
    <recommendedName>
        <fullName evidence="6">ABC-2 type transporter transmembrane domain-containing protein</fullName>
    </recommendedName>
</protein>
<evidence type="ECO:0000259" key="6">
    <source>
        <dbReference type="Pfam" id="PF12698"/>
    </source>
</evidence>
<evidence type="ECO:0000256" key="3">
    <source>
        <dbReference type="ARBA" id="ARBA00022989"/>
    </source>
</evidence>
<evidence type="ECO:0000256" key="4">
    <source>
        <dbReference type="ARBA" id="ARBA00023136"/>
    </source>
</evidence>
<organism evidence="7 8">
    <name type="scientific">Mesocestoides corti</name>
    <name type="common">Flatworm</name>
    <dbReference type="NCBI Taxonomy" id="53468"/>
    <lineage>
        <taxon>Eukaryota</taxon>
        <taxon>Metazoa</taxon>
        <taxon>Spiralia</taxon>
        <taxon>Lophotrochozoa</taxon>
        <taxon>Platyhelminthes</taxon>
        <taxon>Cestoda</taxon>
        <taxon>Eucestoda</taxon>
        <taxon>Cyclophyllidea</taxon>
        <taxon>Mesocestoididae</taxon>
        <taxon>Mesocestoides</taxon>
    </lineage>
</organism>
<dbReference type="PANTHER" id="PTHR19229:SF250">
    <property type="entry name" value="ABC TRANSPORTER DOMAIN-CONTAINING PROTEIN-RELATED"/>
    <property type="match status" value="1"/>
</dbReference>
<dbReference type="Pfam" id="PF12698">
    <property type="entry name" value="ABC2_membrane_3"/>
    <property type="match status" value="1"/>
</dbReference>
<evidence type="ECO:0000256" key="2">
    <source>
        <dbReference type="ARBA" id="ARBA00022692"/>
    </source>
</evidence>
<evidence type="ECO:0000256" key="5">
    <source>
        <dbReference type="SAM" id="Phobius"/>
    </source>
</evidence>
<dbReference type="GO" id="GO:0140359">
    <property type="term" value="F:ABC-type transporter activity"/>
    <property type="evidence" value="ECO:0007669"/>
    <property type="project" value="InterPro"/>
</dbReference>
<sequence>MTSNLFDFIDPENYGLAIANFPLPTGQGQTTRRLLNSLMIELTKAIGVIFALSFVSSSFTTFIIREKHSGAMAMQFLSGHSRLVYWSMSYVWDFISFLIPVAFIVIIFVIFDEQAYIGKGQIGAFIVLLVVYGLAITPLMYCFSFIFHSPSVAFVSFLALNILVTIITTVIVQTLELTAHDNPDVSSVADVLANLFLIFPQFAFSRGFYELAKGYAINALRLDQLTDSSHLFSWKALTEKLVAMTIEAVVFSGILLLVEYSRLRNVCGKCKNKSKIVSAAVSSGEHRLGIGADVLEERERVENVCYPYRKLNLFLNTTDGTTETDKTKNLSVF</sequence>
<dbReference type="Proteomes" id="UP000267029">
    <property type="component" value="Unassembled WGS sequence"/>
</dbReference>
<dbReference type="GO" id="GO:0005319">
    <property type="term" value="F:lipid transporter activity"/>
    <property type="evidence" value="ECO:0007669"/>
    <property type="project" value="TreeGrafter"/>
</dbReference>
<keyword evidence="2 5" id="KW-0812">Transmembrane</keyword>
<accession>A0A0R3UCG6</accession>
<dbReference type="OrthoDB" id="10255969at2759"/>
<feature type="transmembrane region" description="Helical" evidence="5">
    <location>
        <begin position="84"/>
        <end position="111"/>
    </location>
</feature>